<reference evidence="2 3" key="1">
    <citation type="submission" date="2020-12" db="EMBL/GenBank/DDBJ databases">
        <title>Sphingomonas sp.</title>
        <authorList>
            <person name="Kim M.K."/>
        </authorList>
    </citation>
    <scope>NUCLEOTIDE SEQUENCE [LARGE SCALE GENOMIC DNA]</scope>
    <source>
        <strain evidence="2 3">BT552</strain>
    </source>
</reference>
<evidence type="ECO:0000313" key="2">
    <source>
        <dbReference type="EMBL" id="MBM6575831.1"/>
    </source>
</evidence>
<evidence type="ECO:0000313" key="3">
    <source>
        <dbReference type="Proteomes" id="UP000763641"/>
    </source>
</evidence>
<dbReference type="Pfam" id="PF18480">
    <property type="entry name" value="DUF5615"/>
    <property type="match status" value="1"/>
</dbReference>
<organism evidence="2 3">
    <name type="scientific">Sphingomonas longa</name>
    <dbReference type="NCBI Taxonomy" id="2778730"/>
    <lineage>
        <taxon>Bacteria</taxon>
        <taxon>Pseudomonadati</taxon>
        <taxon>Pseudomonadota</taxon>
        <taxon>Alphaproteobacteria</taxon>
        <taxon>Sphingomonadales</taxon>
        <taxon>Sphingomonadaceae</taxon>
        <taxon>Sphingomonas</taxon>
    </lineage>
</organism>
<protein>
    <submittedName>
        <fullName evidence="2">DUF5615 family PIN-like protein</fullName>
    </submittedName>
</protein>
<gene>
    <name evidence="2" type="ORF">ILT43_05560</name>
</gene>
<feature type="domain" description="DUF5615" evidence="1">
    <location>
        <begin position="1"/>
        <end position="100"/>
    </location>
</feature>
<accession>A0ABS2D4J2</accession>
<dbReference type="EMBL" id="JAFEMC010000001">
    <property type="protein sequence ID" value="MBM6575831.1"/>
    <property type="molecule type" value="Genomic_DNA"/>
</dbReference>
<evidence type="ECO:0000259" key="1">
    <source>
        <dbReference type="Pfam" id="PF18480"/>
    </source>
</evidence>
<dbReference type="RefSeq" id="WP_055845770.1">
    <property type="nucleotide sequence ID" value="NZ_JAFEMC010000001.1"/>
</dbReference>
<keyword evidence="3" id="KW-1185">Reference proteome</keyword>
<dbReference type="Proteomes" id="UP000763641">
    <property type="component" value="Unassembled WGS sequence"/>
</dbReference>
<comment type="caution">
    <text evidence="2">The sequence shown here is derived from an EMBL/GenBank/DDBJ whole genome shotgun (WGS) entry which is preliminary data.</text>
</comment>
<name>A0ABS2D4J2_9SPHN</name>
<dbReference type="InterPro" id="IPR041049">
    <property type="entry name" value="DUF5615"/>
</dbReference>
<sequence>MKFLVDAQLPPALCGWLMYKGHEAIHVIDVGMIGAADREIANYAEQGNLILVSKDEDFLLLRLPDRFVLLWLRVGNATNRALTVWLQARWPTIVGMLTTGERLVEVR</sequence>
<proteinExistence type="predicted"/>